<evidence type="ECO:0000313" key="3">
    <source>
        <dbReference type="Proteomes" id="UP000824065"/>
    </source>
</evidence>
<comment type="caution">
    <text evidence="2">The sequence shown here is derived from an EMBL/GenBank/DDBJ whole genome shotgun (WGS) entry which is preliminary data.</text>
</comment>
<evidence type="ECO:0008006" key="4">
    <source>
        <dbReference type="Google" id="ProtNLM"/>
    </source>
</evidence>
<sequence>MKLNKVLALALSGVMAVSMLAGCSNNSGNGGQEGEEQPPVDDTTIASVLNDEQADNDVKVNFTYSSSLETALQKTLSVVGNDADADDVDDYLANVLGVDDVIIQHFYGYPNQTSNTSNTVGEQTAVVVIRDESGKTEDGVAKEMYTKLANGGLDKLTAEWLDTNANKQVKWSFSYTGEVAAVSTVEDNQNYTYVAVVVTCNTTKALAD</sequence>
<protein>
    <recommendedName>
        <fullName evidence="4">Lipoprotein</fullName>
    </recommendedName>
</protein>
<organism evidence="2 3">
    <name type="scientific">Candidatus Faecalibacterium gallistercoris</name>
    <dbReference type="NCBI Taxonomy" id="2838579"/>
    <lineage>
        <taxon>Bacteria</taxon>
        <taxon>Bacillati</taxon>
        <taxon>Bacillota</taxon>
        <taxon>Clostridia</taxon>
        <taxon>Eubacteriales</taxon>
        <taxon>Oscillospiraceae</taxon>
        <taxon>Faecalibacterium</taxon>
    </lineage>
</organism>
<reference evidence="2" key="1">
    <citation type="journal article" date="2021" name="PeerJ">
        <title>Extensive microbial diversity within the chicken gut microbiome revealed by metagenomics and culture.</title>
        <authorList>
            <person name="Gilroy R."/>
            <person name="Ravi A."/>
            <person name="Getino M."/>
            <person name="Pursley I."/>
            <person name="Horton D.L."/>
            <person name="Alikhan N.F."/>
            <person name="Baker D."/>
            <person name="Gharbi K."/>
            <person name="Hall N."/>
            <person name="Watson M."/>
            <person name="Adriaenssens E.M."/>
            <person name="Foster-Nyarko E."/>
            <person name="Jarju S."/>
            <person name="Secka A."/>
            <person name="Antonio M."/>
            <person name="Oren A."/>
            <person name="Chaudhuri R.R."/>
            <person name="La Ragione R."/>
            <person name="Hildebrand F."/>
            <person name="Pallen M.J."/>
        </authorList>
    </citation>
    <scope>NUCLEOTIDE SEQUENCE</scope>
    <source>
        <strain evidence="2">ChiBcec16-3735</strain>
    </source>
</reference>
<reference evidence="2" key="2">
    <citation type="submission" date="2021-04" db="EMBL/GenBank/DDBJ databases">
        <authorList>
            <person name="Gilroy R."/>
        </authorList>
    </citation>
    <scope>NUCLEOTIDE SEQUENCE</scope>
    <source>
        <strain evidence="2">ChiBcec16-3735</strain>
    </source>
</reference>
<proteinExistence type="predicted"/>
<accession>A0A9D2JN45</accession>
<gene>
    <name evidence="2" type="ORF">H9725_10115</name>
</gene>
<feature type="signal peptide" evidence="1">
    <location>
        <begin position="1"/>
        <end position="21"/>
    </location>
</feature>
<name>A0A9D2JN45_9FIRM</name>
<keyword evidence="1" id="KW-0732">Signal</keyword>
<dbReference type="EMBL" id="DXBJ01000078">
    <property type="protein sequence ID" value="HIZ58902.1"/>
    <property type="molecule type" value="Genomic_DNA"/>
</dbReference>
<dbReference type="Proteomes" id="UP000824065">
    <property type="component" value="Unassembled WGS sequence"/>
</dbReference>
<dbReference type="AlphaFoldDB" id="A0A9D2JN45"/>
<dbReference type="PROSITE" id="PS51257">
    <property type="entry name" value="PROKAR_LIPOPROTEIN"/>
    <property type="match status" value="1"/>
</dbReference>
<feature type="chain" id="PRO_5038954855" description="Lipoprotein" evidence="1">
    <location>
        <begin position="22"/>
        <end position="208"/>
    </location>
</feature>
<evidence type="ECO:0000313" key="2">
    <source>
        <dbReference type="EMBL" id="HIZ58902.1"/>
    </source>
</evidence>
<evidence type="ECO:0000256" key="1">
    <source>
        <dbReference type="SAM" id="SignalP"/>
    </source>
</evidence>